<dbReference type="PANTHER" id="PTHR12185:SF14">
    <property type="entry name" value="CHOLESTEROL UPTAKE PROTEIN 1"/>
    <property type="match status" value="1"/>
</dbReference>
<dbReference type="PANTHER" id="PTHR12185">
    <property type="entry name" value="SID1 TRANSMEMBRANE FAMILY MEMEBER"/>
    <property type="match status" value="1"/>
</dbReference>
<evidence type="ECO:0000256" key="7">
    <source>
        <dbReference type="ARBA" id="ARBA00023180"/>
    </source>
</evidence>
<evidence type="ECO:0000256" key="5">
    <source>
        <dbReference type="ARBA" id="ARBA00022989"/>
    </source>
</evidence>
<keyword evidence="5" id="KW-1133">Transmembrane helix</keyword>
<dbReference type="EMBL" id="UZAN01043796">
    <property type="protein sequence ID" value="VDP79266.1"/>
    <property type="molecule type" value="Genomic_DNA"/>
</dbReference>
<dbReference type="AlphaFoldDB" id="A0A183AIH3"/>
<evidence type="ECO:0000256" key="4">
    <source>
        <dbReference type="ARBA" id="ARBA00022729"/>
    </source>
</evidence>
<organism evidence="10">
    <name type="scientific">Echinostoma caproni</name>
    <dbReference type="NCBI Taxonomy" id="27848"/>
    <lineage>
        <taxon>Eukaryota</taxon>
        <taxon>Metazoa</taxon>
        <taxon>Spiralia</taxon>
        <taxon>Lophotrochozoa</taxon>
        <taxon>Platyhelminthes</taxon>
        <taxon>Trematoda</taxon>
        <taxon>Digenea</taxon>
        <taxon>Plagiorchiida</taxon>
        <taxon>Echinostomata</taxon>
        <taxon>Echinostomatoidea</taxon>
        <taxon>Echinostomatidae</taxon>
        <taxon>Echinostoma</taxon>
    </lineage>
</organism>
<keyword evidence="7" id="KW-0325">Glycoprotein</keyword>
<protein>
    <submittedName>
        <fullName evidence="10">SHR-BD domain-containing protein</fullName>
    </submittedName>
</protein>
<dbReference type="GO" id="GO:0003725">
    <property type="term" value="F:double-stranded RNA binding"/>
    <property type="evidence" value="ECO:0007669"/>
    <property type="project" value="TreeGrafter"/>
</dbReference>
<comment type="similarity">
    <text evidence="2">Belongs to the SID1 family.</text>
</comment>
<keyword evidence="6" id="KW-0472">Membrane</keyword>
<accession>A0A183AIH3</accession>
<reference evidence="8 9" key="2">
    <citation type="submission" date="2018-11" db="EMBL/GenBank/DDBJ databases">
        <authorList>
            <consortium name="Pathogen Informatics"/>
        </authorList>
    </citation>
    <scope>NUCLEOTIDE SEQUENCE [LARGE SCALE GENOMIC DNA]</scope>
    <source>
        <strain evidence="8 9">Egypt</strain>
    </source>
</reference>
<dbReference type="OrthoDB" id="416618at2759"/>
<evidence type="ECO:0000313" key="9">
    <source>
        <dbReference type="Proteomes" id="UP000272942"/>
    </source>
</evidence>
<evidence type="ECO:0000256" key="1">
    <source>
        <dbReference type="ARBA" id="ARBA00004141"/>
    </source>
</evidence>
<evidence type="ECO:0000256" key="2">
    <source>
        <dbReference type="ARBA" id="ARBA00006618"/>
    </source>
</evidence>
<reference evidence="10" key="1">
    <citation type="submission" date="2016-06" db="UniProtKB">
        <authorList>
            <consortium name="WormBaseParasite"/>
        </authorList>
    </citation>
    <scope>IDENTIFICATION</scope>
</reference>
<dbReference type="GO" id="GO:0005886">
    <property type="term" value="C:plasma membrane"/>
    <property type="evidence" value="ECO:0007669"/>
    <property type="project" value="TreeGrafter"/>
</dbReference>
<dbReference type="Proteomes" id="UP000272942">
    <property type="component" value="Unassembled WGS sequence"/>
</dbReference>
<evidence type="ECO:0000313" key="10">
    <source>
        <dbReference type="WBParaSite" id="ECPE_0000677101-mRNA-1"/>
    </source>
</evidence>
<evidence type="ECO:0000313" key="8">
    <source>
        <dbReference type="EMBL" id="VDP79266.1"/>
    </source>
</evidence>
<dbReference type="InterPro" id="IPR025958">
    <property type="entry name" value="SID1_TM_fam"/>
</dbReference>
<keyword evidence="4" id="KW-0732">Signal</keyword>
<evidence type="ECO:0000256" key="3">
    <source>
        <dbReference type="ARBA" id="ARBA00022692"/>
    </source>
</evidence>
<keyword evidence="3" id="KW-0812">Transmembrane</keyword>
<proteinExistence type="inferred from homology"/>
<sequence length="242" mass="27717">MIRNNITLSGFGCSIFVFKTSAGWSSGFQIEYVIRVHVLNSEPQKNSPLLIVIKQPQHILSFEVPIVINEIYSNVSRTLCPIRTTPEEPLALIISISSFNSTPLPYVVRAEWVQDFDLRSVYNVKFKPQPLLLRYHFKADGESVAVRISSNDDVCMTFSLQPLQVCLQYEDGFFVLLTLEATDYLCKGMEKLIPPPSKLGLHFHTQYWKSTVHLNIRANPPKPIFSLCCWKIIFVNSNRFLF</sequence>
<keyword evidence="9" id="KW-1185">Reference proteome</keyword>
<gene>
    <name evidence="8" type="ORF">ECPE_LOCUS6758</name>
</gene>
<comment type="subcellular location">
    <subcellularLocation>
        <location evidence="1">Membrane</location>
        <topology evidence="1">Multi-pass membrane protein</topology>
    </subcellularLocation>
</comment>
<evidence type="ECO:0000256" key="6">
    <source>
        <dbReference type="ARBA" id="ARBA00023136"/>
    </source>
</evidence>
<dbReference type="GO" id="GO:0005764">
    <property type="term" value="C:lysosome"/>
    <property type="evidence" value="ECO:0007669"/>
    <property type="project" value="TreeGrafter"/>
</dbReference>
<dbReference type="GO" id="GO:0051033">
    <property type="term" value="F:RNA transmembrane transporter activity"/>
    <property type="evidence" value="ECO:0007669"/>
    <property type="project" value="TreeGrafter"/>
</dbReference>
<dbReference type="WBParaSite" id="ECPE_0000677101-mRNA-1">
    <property type="protein sequence ID" value="ECPE_0000677101-mRNA-1"/>
    <property type="gene ID" value="ECPE_0000677101"/>
</dbReference>
<name>A0A183AIH3_9TREM</name>